<dbReference type="PANTHER" id="PTHR43479:SF21">
    <property type="entry name" value="TRANSCRIPTIONAL REGULATOR, TETR FAMILY"/>
    <property type="match status" value="1"/>
</dbReference>
<dbReference type="InterPro" id="IPR001647">
    <property type="entry name" value="HTH_TetR"/>
</dbReference>
<evidence type="ECO:0000313" key="4">
    <source>
        <dbReference type="EMBL" id="SCY45653.1"/>
    </source>
</evidence>
<dbReference type="RefSeq" id="WP_091541970.1">
    <property type="nucleotide sequence ID" value="NZ_FMUS01000008.1"/>
</dbReference>
<evidence type="ECO:0000256" key="2">
    <source>
        <dbReference type="PROSITE-ProRule" id="PRU00335"/>
    </source>
</evidence>
<dbReference type="GO" id="GO:0003677">
    <property type="term" value="F:DNA binding"/>
    <property type="evidence" value="ECO:0007669"/>
    <property type="project" value="UniProtKB-UniRule"/>
</dbReference>
<dbReference type="InterPro" id="IPR050624">
    <property type="entry name" value="HTH-type_Tx_Regulator"/>
</dbReference>
<dbReference type="PANTHER" id="PTHR43479">
    <property type="entry name" value="ACREF/ENVCD OPERON REPRESSOR-RELATED"/>
    <property type="match status" value="1"/>
</dbReference>
<dbReference type="Pfam" id="PF00440">
    <property type="entry name" value="TetR_N"/>
    <property type="match status" value="1"/>
</dbReference>
<feature type="DNA-binding region" description="H-T-H motif" evidence="2">
    <location>
        <begin position="32"/>
        <end position="51"/>
    </location>
</feature>
<name>A0A1G5G285_9FIRM</name>
<dbReference type="InterPro" id="IPR009057">
    <property type="entry name" value="Homeodomain-like_sf"/>
</dbReference>
<dbReference type="OrthoDB" id="113732at2"/>
<keyword evidence="5" id="KW-1185">Reference proteome</keyword>
<sequence length="201" mass="23139">MDGFERRKERKKENICQAAFDLFSVYGVKKVSIAEIAKQAKVSQVTIYNYFGSKDELLRDVITVFMNKSLKEATDIIEANLPFPEKLELFLAEKPEALSALNSDFLKSMMSEDPILRQMAKDFADNKFIPLMMKLFENGREEGYIKHNISNEAILIYINMFREGKRSDAFLDIGVSKHLFKELITLFFYGVLGNPLNNNIN</sequence>
<dbReference type="EMBL" id="FMUS01000008">
    <property type="protein sequence ID" value="SCY45653.1"/>
    <property type="molecule type" value="Genomic_DNA"/>
</dbReference>
<dbReference type="AlphaFoldDB" id="A0A1G5G285"/>
<protein>
    <submittedName>
        <fullName evidence="4">Transcriptional regulator, TetR family</fullName>
    </submittedName>
</protein>
<reference evidence="4 5" key="1">
    <citation type="submission" date="2016-10" db="EMBL/GenBank/DDBJ databases">
        <authorList>
            <person name="de Groot N.N."/>
        </authorList>
    </citation>
    <scope>NUCLEOTIDE SEQUENCE [LARGE SCALE GENOMIC DNA]</scope>
    <source>
        <strain evidence="4 5">DSM 18978</strain>
    </source>
</reference>
<evidence type="ECO:0000313" key="5">
    <source>
        <dbReference type="Proteomes" id="UP000198636"/>
    </source>
</evidence>
<dbReference type="PROSITE" id="PS50977">
    <property type="entry name" value="HTH_TETR_2"/>
    <property type="match status" value="1"/>
</dbReference>
<evidence type="ECO:0000259" key="3">
    <source>
        <dbReference type="PROSITE" id="PS50977"/>
    </source>
</evidence>
<dbReference type="PRINTS" id="PR00455">
    <property type="entry name" value="HTHTETR"/>
</dbReference>
<feature type="domain" description="HTH tetR-type" evidence="3">
    <location>
        <begin position="9"/>
        <end position="69"/>
    </location>
</feature>
<gene>
    <name evidence="4" type="ORF">SAMN03080606_01581</name>
</gene>
<proteinExistence type="predicted"/>
<organism evidence="4 5">
    <name type="scientific">Alkaliphilus peptidifermentans DSM 18978</name>
    <dbReference type="NCBI Taxonomy" id="1120976"/>
    <lineage>
        <taxon>Bacteria</taxon>
        <taxon>Bacillati</taxon>
        <taxon>Bacillota</taxon>
        <taxon>Clostridia</taxon>
        <taxon>Peptostreptococcales</taxon>
        <taxon>Natronincolaceae</taxon>
        <taxon>Alkaliphilus</taxon>
    </lineage>
</organism>
<accession>A0A1G5G285</accession>
<keyword evidence="1 2" id="KW-0238">DNA-binding</keyword>
<evidence type="ECO:0000256" key="1">
    <source>
        <dbReference type="ARBA" id="ARBA00023125"/>
    </source>
</evidence>
<dbReference type="Proteomes" id="UP000198636">
    <property type="component" value="Unassembled WGS sequence"/>
</dbReference>
<dbReference type="STRING" id="1120976.SAMN03080606_01581"/>
<dbReference type="SUPFAM" id="SSF46689">
    <property type="entry name" value="Homeodomain-like"/>
    <property type="match status" value="1"/>
</dbReference>
<dbReference type="Gene3D" id="1.10.357.10">
    <property type="entry name" value="Tetracycline Repressor, domain 2"/>
    <property type="match status" value="1"/>
</dbReference>